<evidence type="ECO:0000256" key="3">
    <source>
        <dbReference type="ARBA" id="ARBA00022692"/>
    </source>
</evidence>
<evidence type="ECO:0000256" key="7">
    <source>
        <dbReference type="SAM" id="Phobius"/>
    </source>
</evidence>
<feature type="transmembrane region" description="Helical" evidence="7">
    <location>
        <begin position="385"/>
        <end position="403"/>
    </location>
</feature>
<keyword evidence="2" id="KW-1003">Cell membrane</keyword>
<dbReference type="EMBL" id="BAAALF010000161">
    <property type="protein sequence ID" value="GAA1263975.1"/>
    <property type="molecule type" value="Genomic_DNA"/>
</dbReference>
<evidence type="ECO:0000256" key="4">
    <source>
        <dbReference type="ARBA" id="ARBA00022989"/>
    </source>
</evidence>
<gene>
    <name evidence="8" type="ORF">GCM10009665_61860</name>
</gene>
<reference evidence="8 9" key="1">
    <citation type="journal article" date="2019" name="Int. J. Syst. Evol. Microbiol.">
        <title>The Global Catalogue of Microorganisms (GCM) 10K type strain sequencing project: providing services to taxonomists for standard genome sequencing and annotation.</title>
        <authorList>
            <consortium name="The Broad Institute Genomics Platform"/>
            <consortium name="The Broad Institute Genome Sequencing Center for Infectious Disease"/>
            <person name="Wu L."/>
            <person name="Ma J."/>
        </authorList>
    </citation>
    <scope>NUCLEOTIDE SEQUENCE [LARGE SCALE GENOMIC DNA]</scope>
    <source>
        <strain evidence="8 9">JCM 13004</strain>
    </source>
</reference>
<evidence type="ECO:0000256" key="6">
    <source>
        <dbReference type="SAM" id="MobiDB-lite"/>
    </source>
</evidence>
<dbReference type="Proteomes" id="UP001500037">
    <property type="component" value="Unassembled WGS sequence"/>
</dbReference>
<feature type="transmembrane region" description="Helical" evidence="7">
    <location>
        <begin position="359"/>
        <end position="379"/>
    </location>
</feature>
<feature type="transmembrane region" description="Helical" evidence="7">
    <location>
        <begin position="267"/>
        <end position="289"/>
    </location>
</feature>
<feature type="transmembrane region" description="Helical" evidence="7">
    <location>
        <begin position="187"/>
        <end position="206"/>
    </location>
</feature>
<dbReference type="Gene3D" id="1.20.1250.20">
    <property type="entry name" value="MFS general substrate transporter like domains"/>
    <property type="match status" value="1"/>
</dbReference>
<feature type="transmembrane region" description="Helical" evidence="7">
    <location>
        <begin position="123"/>
        <end position="143"/>
    </location>
</feature>
<dbReference type="CDD" id="cd06173">
    <property type="entry name" value="MFS_MefA_like"/>
    <property type="match status" value="1"/>
</dbReference>
<evidence type="ECO:0000256" key="5">
    <source>
        <dbReference type="ARBA" id="ARBA00023136"/>
    </source>
</evidence>
<keyword evidence="4 7" id="KW-1133">Transmembrane helix</keyword>
<feature type="transmembrane region" description="Helical" evidence="7">
    <location>
        <begin position="324"/>
        <end position="347"/>
    </location>
</feature>
<dbReference type="SUPFAM" id="SSF103473">
    <property type="entry name" value="MFS general substrate transporter"/>
    <property type="match status" value="1"/>
</dbReference>
<feature type="region of interest" description="Disordered" evidence="6">
    <location>
        <begin position="1"/>
        <end position="21"/>
    </location>
</feature>
<feature type="transmembrane region" description="Helical" evidence="7">
    <location>
        <begin position="61"/>
        <end position="81"/>
    </location>
</feature>
<accession>A0ABN1WT58</accession>
<dbReference type="PANTHER" id="PTHR23513">
    <property type="entry name" value="INTEGRAL MEMBRANE EFFLUX PROTEIN-RELATED"/>
    <property type="match status" value="1"/>
</dbReference>
<keyword evidence="9" id="KW-1185">Reference proteome</keyword>
<evidence type="ECO:0000256" key="1">
    <source>
        <dbReference type="ARBA" id="ARBA00004651"/>
    </source>
</evidence>
<evidence type="ECO:0000313" key="8">
    <source>
        <dbReference type="EMBL" id="GAA1263975.1"/>
    </source>
</evidence>
<comment type="subcellular location">
    <subcellularLocation>
        <location evidence="1">Cell membrane</location>
        <topology evidence="1">Multi-pass membrane protein</topology>
    </subcellularLocation>
</comment>
<organism evidence="8 9">
    <name type="scientific">Kitasatospora nipponensis</name>
    <dbReference type="NCBI Taxonomy" id="258049"/>
    <lineage>
        <taxon>Bacteria</taxon>
        <taxon>Bacillati</taxon>
        <taxon>Actinomycetota</taxon>
        <taxon>Actinomycetes</taxon>
        <taxon>Kitasatosporales</taxon>
        <taxon>Streptomycetaceae</taxon>
        <taxon>Kitasatospora</taxon>
    </lineage>
</organism>
<keyword evidence="5 7" id="KW-0472">Membrane</keyword>
<evidence type="ECO:0000256" key="2">
    <source>
        <dbReference type="ARBA" id="ARBA00022475"/>
    </source>
</evidence>
<feature type="transmembrane region" description="Helical" evidence="7">
    <location>
        <begin position="301"/>
        <end position="318"/>
    </location>
</feature>
<dbReference type="Pfam" id="PF07690">
    <property type="entry name" value="MFS_1"/>
    <property type="match status" value="1"/>
</dbReference>
<feature type="transmembrane region" description="Helical" evidence="7">
    <location>
        <begin position="238"/>
        <end position="261"/>
    </location>
</feature>
<dbReference type="RefSeq" id="WP_344445394.1">
    <property type="nucleotide sequence ID" value="NZ_BAAALF010000161.1"/>
</dbReference>
<comment type="caution">
    <text evidence="8">The sequence shown here is derived from an EMBL/GenBank/DDBJ whole genome shotgun (WGS) entry which is preliminary data.</text>
</comment>
<proteinExistence type="predicted"/>
<dbReference type="PANTHER" id="PTHR23513:SF11">
    <property type="entry name" value="STAPHYLOFERRIN A TRANSPORTER"/>
    <property type="match status" value="1"/>
</dbReference>
<name>A0ABN1WT58_9ACTN</name>
<dbReference type="InterPro" id="IPR011701">
    <property type="entry name" value="MFS"/>
</dbReference>
<keyword evidence="3 7" id="KW-0812">Transmembrane</keyword>
<sequence>MPTDATEAVTAPAIHPPDDPPLRRNRRFQLLWAGSACSLLGSRLADTAYPLLLLTMTGSPALAGAFGAVQFATSVAFGLHGGAVADRRDRRRVLLAADGVRCLAAVSSVVALALRHFSVPQALLVAAVIGAATAYGGPVRTLAVRAVVPTSQLRQALAQDELRGNAAALAGPPLAGLLLALGRVVPFLGTAIGSLLSFTAVCAVRYDGRPTPAGARTARSDSAWAGFRPLRESPLLRATLGAAVVLNLVGAAMTLTVMVLLRDRGGSTAGIGLTLAGEAVGAIAGTFLVGHLHRLAGPGRLLLAAAWLCVPLMLAPLLPGGPVVVFLALAAMNLAMPALRVMVDVLIFQQVPDAVRGRVIAVTMTTVMLGLPAGTMGSGLLLDRVAPGTALAVLAGLLALGLLPSTLSRALRTAAWPS</sequence>
<protein>
    <submittedName>
        <fullName evidence="8">MFS transporter</fullName>
    </submittedName>
</protein>
<evidence type="ECO:0000313" key="9">
    <source>
        <dbReference type="Proteomes" id="UP001500037"/>
    </source>
</evidence>
<dbReference type="InterPro" id="IPR036259">
    <property type="entry name" value="MFS_trans_sf"/>
</dbReference>